<keyword evidence="3" id="KW-1185">Reference proteome</keyword>
<accession>A0A1E3PSP8</accession>
<reference evidence="2 3" key="1">
    <citation type="journal article" date="2016" name="Proc. Natl. Acad. Sci. U.S.A.">
        <title>Comparative genomics of biotechnologically important yeasts.</title>
        <authorList>
            <person name="Riley R."/>
            <person name="Haridas S."/>
            <person name="Wolfe K.H."/>
            <person name="Lopes M.R."/>
            <person name="Hittinger C.T."/>
            <person name="Goeker M."/>
            <person name="Salamov A.A."/>
            <person name="Wisecaver J.H."/>
            <person name="Long T.M."/>
            <person name="Calvey C.H."/>
            <person name="Aerts A.L."/>
            <person name="Barry K.W."/>
            <person name="Choi C."/>
            <person name="Clum A."/>
            <person name="Coughlan A.Y."/>
            <person name="Deshpande S."/>
            <person name="Douglass A.P."/>
            <person name="Hanson S.J."/>
            <person name="Klenk H.-P."/>
            <person name="LaButti K.M."/>
            <person name="Lapidus A."/>
            <person name="Lindquist E.A."/>
            <person name="Lipzen A.M."/>
            <person name="Meier-Kolthoff J.P."/>
            <person name="Ohm R.A."/>
            <person name="Otillar R.P."/>
            <person name="Pangilinan J.L."/>
            <person name="Peng Y."/>
            <person name="Rokas A."/>
            <person name="Rosa C.A."/>
            <person name="Scheuner C."/>
            <person name="Sibirny A.A."/>
            <person name="Slot J.C."/>
            <person name="Stielow J.B."/>
            <person name="Sun H."/>
            <person name="Kurtzman C.P."/>
            <person name="Blackwell M."/>
            <person name="Grigoriev I.V."/>
            <person name="Jeffries T.W."/>
        </authorList>
    </citation>
    <scope>NUCLEOTIDE SEQUENCE [LARGE SCALE GENOMIC DNA]</scope>
    <source>
        <strain evidence="2 3">DSM 6958</strain>
    </source>
</reference>
<evidence type="ECO:0000313" key="2">
    <source>
        <dbReference type="EMBL" id="ODQ68284.1"/>
    </source>
</evidence>
<dbReference type="EMBL" id="KV454406">
    <property type="protein sequence ID" value="ODQ68284.1"/>
    <property type="molecule type" value="Genomic_DNA"/>
</dbReference>
<protein>
    <submittedName>
        <fullName evidence="2">Uncharacterized protein</fullName>
    </submittedName>
</protein>
<gene>
    <name evidence="2" type="ORF">NADFUDRAFT_39675</name>
</gene>
<proteinExistence type="predicted"/>
<dbReference type="Proteomes" id="UP000095009">
    <property type="component" value="Unassembled WGS sequence"/>
</dbReference>
<sequence length="216" mass="22389">MVAIKNLLPAVAAFMAIAPVIAAPTVSENAVAVARESSDVAITAEIEERDITGLFSGLNPLTEIVIDVQQTVASLLATLLSIVGGNKTADQKIATLNQIVLSLEASIESLLNTLTSLNNKDTTGLGSVVGTLVLKPLLTLILRVLTIVLDLLGTLTGSDANFNGVLPALTSLVDKITILGHSDKLSNFSGLTGLLTQIGQIGDQIQNVVVSNQKLS</sequence>
<evidence type="ECO:0000256" key="1">
    <source>
        <dbReference type="SAM" id="SignalP"/>
    </source>
</evidence>
<evidence type="ECO:0000313" key="3">
    <source>
        <dbReference type="Proteomes" id="UP000095009"/>
    </source>
</evidence>
<feature type="signal peptide" evidence="1">
    <location>
        <begin position="1"/>
        <end position="22"/>
    </location>
</feature>
<feature type="chain" id="PRO_5009133947" evidence="1">
    <location>
        <begin position="23"/>
        <end position="216"/>
    </location>
</feature>
<name>A0A1E3PSP8_9ASCO</name>
<keyword evidence="1" id="KW-0732">Signal</keyword>
<organism evidence="2 3">
    <name type="scientific">Nadsonia fulvescens var. elongata DSM 6958</name>
    <dbReference type="NCBI Taxonomy" id="857566"/>
    <lineage>
        <taxon>Eukaryota</taxon>
        <taxon>Fungi</taxon>
        <taxon>Dikarya</taxon>
        <taxon>Ascomycota</taxon>
        <taxon>Saccharomycotina</taxon>
        <taxon>Dipodascomycetes</taxon>
        <taxon>Dipodascales</taxon>
        <taxon>Dipodascales incertae sedis</taxon>
        <taxon>Nadsonia</taxon>
    </lineage>
</organism>
<dbReference type="AlphaFoldDB" id="A0A1E3PSP8"/>